<feature type="coiled-coil region" evidence="1">
    <location>
        <begin position="191"/>
        <end position="225"/>
    </location>
</feature>
<dbReference type="EMBL" id="CAUYUJ010003993">
    <property type="protein sequence ID" value="CAK0807711.1"/>
    <property type="molecule type" value="Genomic_DNA"/>
</dbReference>
<protein>
    <submittedName>
        <fullName evidence="2">Uncharacterized protein</fullName>
    </submittedName>
</protein>
<evidence type="ECO:0000313" key="3">
    <source>
        <dbReference type="Proteomes" id="UP001189429"/>
    </source>
</evidence>
<organism evidence="2 3">
    <name type="scientific">Prorocentrum cordatum</name>
    <dbReference type="NCBI Taxonomy" id="2364126"/>
    <lineage>
        <taxon>Eukaryota</taxon>
        <taxon>Sar</taxon>
        <taxon>Alveolata</taxon>
        <taxon>Dinophyceae</taxon>
        <taxon>Prorocentrales</taxon>
        <taxon>Prorocentraceae</taxon>
        <taxon>Prorocentrum</taxon>
    </lineage>
</organism>
<gene>
    <name evidence="2" type="ORF">PCOR1329_LOCUS13503</name>
</gene>
<accession>A0ABN9QNJ1</accession>
<reference evidence="2" key="1">
    <citation type="submission" date="2023-10" db="EMBL/GenBank/DDBJ databases">
        <authorList>
            <person name="Chen Y."/>
            <person name="Shah S."/>
            <person name="Dougan E. K."/>
            <person name="Thang M."/>
            <person name="Chan C."/>
        </authorList>
    </citation>
    <scope>NUCLEOTIDE SEQUENCE [LARGE SCALE GENOMIC DNA]</scope>
</reference>
<sequence length="236" mass="25458">MGRPQPFSVCQSCGNWAYNFRIIANDCKCAKCASAIGLFKPSLRAALKAKSKAPWTTTVPWAKQTQQADPVELLQMLASIPAFAGSREEANFAAQNLQKKEAALRRAADAVVAADAALVAAKGDMSVASVEAATAKQAHDQAIDALSRSLGKSTAPPPEGYSADGKKIPFAIKETDIDNMDEFDENQQKSLRDLKSQMDQHVKQVEALQETLQNTLKSILEIREAPAKRMRGVDGA</sequence>
<evidence type="ECO:0000256" key="1">
    <source>
        <dbReference type="SAM" id="Coils"/>
    </source>
</evidence>
<evidence type="ECO:0000313" key="2">
    <source>
        <dbReference type="EMBL" id="CAK0807711.1"/>
    </source>
</evidence>
<proteinExistence type="predicted"/>
<keyword evidence="1" id="KW-0175">Coiled coil</keyword>
<comment type="caution">
    <text evidence="2">The sequence shown here is derived from an EMBL/GenBank/DDBJ whole genome shotgun (WGS) entry which is preliminary data.</text>
</comment>
<keyword evidence="3" id="KW-1185">Reference proteome</keyword>
<dbReference type="Proteomes" id="UP001189429">
    <property type="component" value="Unassembled WGS sequence"/>
</dbReference>
<feature type="non-terminal residue" evidence="2">
    <location>
        <position position="236"/>
    </location>
</feature>
<name>A0ABN9QNJ1_9DINO</name>